<keyword evidence="1" id="KW-0732">Signal</keyword>
<evidence type="ECO:0000313" key="2">
    <source>
        <dbReference type="EMBL" id="GMH59329.1"/>
    </source>
</evidence>
<evidence type="ECO:0000256" key="1">
    <source>
        <dbReference type="SAM" id="SignalP"/>
    </source>
</evidence>
<name>A0A9W7DWT1_9STRA</name>
<feature type="signal peptide" evidence="1">
    <location>
        <begin position="1"/>
        <end position="18"/>
    </location>
</feature>
<proteinExistence type="predicted"/>
<gene>
    <name evidence="2" type="ORF">TrRE_jg7370</name>
</gene>
<accession>A0A9W7DWT1</accession>
<organism evidence="2 3">
    <name type="scientific">Triparma retinervis</name>
    <dbReference type="NCBI Taxonomy" id="2557542"/>
    <lineage>
        <taxon>Eukaryota</taxon>
        <taxon>Sar</taxon>
        <taxon>Stramenopiles</taxon>
        <taxon>Ochrophyta</taxon>
        <taxon>Bolidophyceae</taxon>
        <taxon>Parmales</taxon>
        <taxon>Triparmaceae</taxon>
        <taxon>Triparma</taxon>
    </lineage>
</organism>
<protein>
    <submittedName>
        <fullName evidence="2">Uncharacterized protein</fullName>
    </submittedName>
</protein>
<reference evidence="2" key="1">
    <citation type="submission" date="2022-07" db="EMBL/GenBank/DDBJ databases">
        <title>Genome analysis of Parmales, a sister group of diatoms, reveals the evolutionary specialization of diatoms from phago-mixotrophs to photoautotrophs.</title>
        <authorList>
            <person name="Ban H."/>
            <person name="Sato S."/>
            <person name="Yoshikawa S."/>
            <person name="Kazumasa Y."/>
            <person name="Nakamura Y."/>
            <person name="Ichinomiya M."/>
            <person name="Saitoh K."/>
            <person name="Sato N."/>
            <person name="Blanc-Mathieu R."/>
            <person name="Endo H."/>
            <person name="Kuwata A."/>
            <person name="Ogata H."/>
        </authorList>
    </citation>
    <scope>NUCLEOTIDE SEQUENCE</scope>
</reference>
<comment type="caution">
    <text evidence="2">The sequence shown here is derived from an EMBL/GenBank/DDBJ whole genome shotgun (WGS) entry which is preliminary data.</text>
</comment>
<feature type="chain" id="PRO_5040778618" evidence="1">
    <location>
        <begin position="19"/>
        <end position="265"/>
    </location>
</feature>
<evidence type="ECO:0000313" key="3">
    <source>
        <dbReference type="Proteomes" id="UP001165082"/>
    </source>
</evidence>
<dbReference type="Proteomes" id="UP001165082">
    <property type="component" value="Unassembled WGS sequence"/>
</dbReference>
<dbReference type="AlphaFoldDB" id="A0A9W7DWT1"/>
<keyword evidence="3" id="KW-1185">Reference proteome</keyword>
<dbReference type="EMBL" id="BRXZ01000988">
    <property type="protein sequence ID" value="GMH59329.1"/>
    <property type="molecule type" value="Genomic_DNA"/>
</dbReference>
<sequence>MNILNVLTLLLAMPLVKAWSPDEGQGKGKYQPSLVVGGQVVIALNQSTSLASPFVEIIEDFECVLPLVSLEEDVAVAGFQVVTGGPIAGSKGTSFSYSCPYFAENSPVFTSGPILGDMFEEATGSIGLLGSAIFTSGDVIGDFRVSALPAGTLGEQQKFVQFQIVGSYVKDQDGGEVVLYDVIVQNLQVKANYVGFQLGVLLKVAGEFAQRIERSSRGVMGVKGEVKAEDVVGQEVGLGFIDITSTKEGVATLGRGTFFCCFGVT</sequence>